<dbReference type="OrthoDB" id="4428081at2"/>
<evidence type="ECO:0000313" key="2">
    <source>
        <dbReference type="EMBL" id="AJK69223.1"/>
    </source>
</evidence>
<organism evidence="2 3">
    <name type="scientific">Corynebacterium marinum DSM 44953</name>
    <dbReference type="NCBI Taxonomy" id="1224162"/>
    <lineage>
        <taxon>Bacteria</taxon>
        <taxon>Bacillati</taxon>
        <taxon>Actinomycetota</taxon>
        <taxon>Actinomycetes</taxon>
        <taxon>Mycobacteriales</taxon>
        <taxon>Corynebacteriaceae</taxon>
        <taxon>Corynebacterium</taxon>
    </lineage>
</organism>
<accession>A0A0B6TMR2</accession>
<evidence type="ECO:0000313" key="3">
    <source>
        <dbReference type="Proteomes" id="UP000031928"/>
    </source>
</evidence>
<feature type="transmembrane region" description="Helical" evidence="1">
    <location>
        <begin position="12"/>
        <end position="31"/>
    </location>
</feature>
<keyword evidence="1" id="KW-0812">Transmembrane</keyword>
<dbReference type="AlphaFoldDB" id="A0A0B6TMR2"/>
<dbReference type="Proteomes" id="UP000031928">
    <property type="component" value="Chromosome"/>
</dbReference>
<keyword evidence="3" id="KW-1185">Reference proteome</keyword>
<reference evidence="2 3" key="1">
    <citation type="submission" date="2014-05" db="EMBL/GenBank/DDBJ databases">
        <title>Complete genome sequence of Corynebacterium marinum DSM 44953.</title>
        <authorList>
            <person name="Schaffert L."/>
            <person name="Albersmeier A."/>
            <person name="Kalinowski J."/>
            <person name="Ruckert C."/>
        </authorList>
    </citation>
    <scope>NUCLEOTIDE SEQUENCE [LARGE SCALE GENOMIC DNA]</scope>
    <source>
        <strain evidence="2 3">DSM 44953</strain>
    </source>
</reference>
<dbReference type="KEGG" id="cmq:B840_08125"/>
<name>A0A0B6TMR2_9CORY</name>
<keyword evidence="1" id="KW-0472">Membrane</keyword>
<feature type="transmembrane region" description="Helical" evidence="1">
    <location>
        <begin position="135"/>
        <end position="155"/>
    </location>
</feature>
<feature type="transmembrane region" description="Helical" evidence="1">
    <location>
        <begin position="90"/>
        <end position="115"/>
    </location>
</feature>
<protein>
    <submittedName>
        <fullName evidence="2">Uncharacterized protein</fullName>
    </submittedName>
</protein>
<keyword evidence="1" id="KW-1133">Transmembrane helix</keyword>
<dbReference type="STRING" id="1224162.B840_08125"/>
<evidence type="ECO:0000256" key="1">
    <source>
        <dbReference type="SAM" id="Phobius"/>
    </source>
</evidence>
<dbReference type="RefSeq" id="WP_042621722.1">
    <property type="nucleotide sequence ID" value="NZ_CP007790.1"/>
</dbReference>
<dbReference type="EMBL" id="CP007790">
    <property type="protein sequence ID" value="AJK69223.1"/>
    <property type="molecule type" value="Genomic_DNA"/>
</dbReference>
<gene>
    <name evidence="2" type="ORF">B840_08125</name>
</gene>
<feature type="transmembrane region" description="Helical" evidence="1">
    <location>
        <begin position="51"/>
        <end position="78"/>
    </location>
</feature>
<dbReference type="HOGENOM" id="CLU_107078_0_0_11"/>
<sequence length="171" mass="17463">MRIPPRIGSAAGILAVSLLVYSAVGAIWGLLRPAYTGTLVDGGQVSIAATTGSVAFVSFGSFVVATGLLAVIISLSMYVTSPSTRGPGMLWWLTAVAALSAFAFLEVGTVVSGLMHSVGDVEKLAQGDRVSIVPGLAPGVGWFAAPFMAALSYWCSALVTPDPEPAPLPIQ</sequence>
<proteinExistence type="predicted"/>